<evidence type="ECO:0000256" key="2">
    <source>
        <dbReference type="PIRSR" id="PIRSR000390-2"/>
    </source>
</evidence>
<dbReference type="InterPro" id="IPR015421">
    <property type="entry name" value="PyrdxlP-dep_Trfase_major"/>
</dbReference>
<comment type="similarity">
    <text evidence="3">Belongs to the DegT/DnrJ/EryC1 family.</text>
</comment>
<name>A0A0M3DCK5_9FIRM</name>
<gene>
    <name evidence="4" type="ORF">VN21_16600</name>
</gene>
<dbReference type="GO" id="GO:0030170">
    <property type="term" value="F:pyridoxal phosphate binding"/>
    <property type="evidence" value="ECO:0007669"/>
    <property type="project" value="TreeGrafter"/>
</dbReference>
<dbReference type="Gene3D" id="3.40.640.10">
    <property type="entry name" value="Type I PLP-dependent aspartate aminotransferase-like (Major domain)"/>
    <property type="match status" value="1"/>
</dbReference>
<dbReference type="Pfam" id="PF01041">
    <property type="entry name" value="DegT_DnrJ_EryC1"/>
    <property type="match status" value="1"/>
</dbReference>
<dbReference type="Proteomes" id="UP000034407">
    <property type="component" value="Unassembled WGS sequence"/>
</dbReference>
<dbReference type="NCBIfam" id="TIGR03588">
    <property type="entry name" value="PseC"/>
    <property type="match status" value="1"/>
</dbReference>
<dbReference type="AlphaFoldDB" id="A0A0M3DCK5"/>
<dbReference type="Gene3D" id="3.90.1150.10">
    <property type="entry name" value="Aspartate Aminotransferase, domain 1"/>
    <property type="match status" value="1"/>
</dbReference>
<reference evidence="4 5" key="1">
    <citation type="submission" date="2015-04" db="EMBL/GenBank/DDBJ databases">
        <title>Microcin producing Clostridium sp. JC272T.</title>
        <authorList>
            <person name="Jyothsna T."/>
            <person name="Sasikala C."/>
            <person name="Ramana C."/>
        </authorList>
    </citation>
    <scope>NUCLEOTIDE SEQUENCE [LARGE SCALE GENOMIC DNA]</scope>
    <source>
        <strain evidence="4 5">JC272</strain>
    </source>
</reference>
<dbReference type="InterPro" id="IPR020026">
    <property type="entry name" value="PseC"/>
</dbReference>
<dbReference type="RefSeq" id="WP_046824241.1">
    <property type="nucleotide sequence ID" value="NZ_LBBT01000346.1"/>
</dbReference>
<dbReference type="PANTHER" id="PTHR30244">
    <property type="entry name" value="TRANSAMINASE"/>
    <property type="match status" value="1"/>
</dbReference>
<dbReference type="OrthoDB" id="9810913at2"/>
<evidence type="ECO:0000256" key="1">
    <source>
        <dbReference type="PIRSR" id="PIRSR000390-1"/>
    </source>
</evidence>
<keyword evidence="4" id="KW-0032">Aminotransferase</keyword>
<evidence type="ECO:0000256" key="3">
    <source>
        <dbReference type="RuleBase" id="RU004508"/>
    </source>
</evidence>
<comment type="caution">
    <text evidence="4">The sequence shown here is derived from an EMBL/GenBank/DDBJ whole genome shotgun (WGS) entry which is preliminary data.</text>
</comment>
<dbReference type="GO" id="GO:0000271">
    <property type="term" value="P:polysaccharide biosynthetic process"/>
    <property type="evidence" value="ECO:0007669"/>
    <property type="project" value="TreeGrafter"/>
</dbReference>
<dbReference type="CDD" id="cd00616">
    <property type="entry name" value="AHBA_syn"/>
    <property type="match status" value="1"/>
</dbReference>
<keyword evidence="2 3" id="KW-0663">Pyridoxal phosphate</keyword>
<dbReference type="SUPFAM" id="SSF53383">
    <property type="entry name" value="PLP-dependent transferases"/>
    <property type="match status" value="1"/>
</dbReference>
<proteinExistence type="inferred from homology"/>
<dbReference type="PANTHER" id="PTHR30244:SF34">
    <property type="entry name" value="DTDP-4-AMINO-4,6-DIDEOXYGALACTOSE TRANSAMINASE"/>
    <property type="match status" value="1"/>
</dbReference>
<feature type="active site" description="Proton acceptor" evidence="1">
    <location>
        <position position="193"/>
    </location>
</feature>
<accession>A0A0M3DCK5</accession>
<dbReference type="PATRIC" id="fig|1629550.3.peg.2832"/>
<organism evidence="4 5">
    <name type="scientific">Paraclostridium benzoelyticum</name>
    <dbReference type="NCBI Taxonomy" id="1629550"/>
    <lineage>
        <taxon>Bacteria</taxon>
        <taxon>Bacillati</taxon>
        <taxon>Bacillota</taxon>
        <taxon>Clostridia</taxon>
        <taxon>Peptostreptococcales</taxon>
        <taxon>Peptostreptococcaceae</taxon>
        <taxon>Paraclostridium</taxon>
    </lineage>
</organism>
<keyword evidence="4" id="KW-0808">Transferase</keyword>
<evidence type="ECO:0000313" key="4">
    <source>
        <dbReference type="EMBL" id="KKX99992.1"/>
    </source>
</evidence>
<feature type="modified residue" description="N6-(pyridoxal phosphate)lysine" evidence="2">
    <location>
        <position position="193"/>
    </location>
</feature>
<dbReference type="PIRSF" id="PIRSF000390">
    <property type="entry name" value="PLP_StrS"/>
    <property type="match status" value="1"/>
</dbReference>
<dbReference type="InterPro" id="IPR000653">
    <property type="entry name" value="DegT/StrS_aminotransferase"/>
</dbReference>
<sequence>MIAINGGEPTRKKYLQYGRQYIDDEDIMSVIQALKSDFLTTGPLVEEFERKFADYVGAKYAVAVSNGTAALHIACLAAGLQKGDEGITTPITFAASSNCMIYCGAKPVFCDINLDNYNIDDNKIKSYINENTKVILPVDFTGQCCNIGKIMEIAKENNLIVIQDASHSLGTKYLDKQIGSIADMTTFSLHPVKTITSGEGGVVTTNSLALYEKLKLYKTHGITKSKVNLRNKEHPEWYYEQIYLGYNYRITDLQSALGISQLNKIEKFITKRKLLVNTYNELLKDIDGIILQKEEDYSDTSRHLYIIRLDLNKFKATRDDIYNALIAENIGVNIHYIPVYKHPYYKEIGYEDIICENAETFYNSSITLPLHVNMDESDIKDVVNALNSVLDYYKR</sequence>
<dbReference type="InterPro" id="IPR015424">
    <property type="entry name" value="PyrdxlP-dep_Trfase"/>
</dbReference>
<dbReference type="GO" id="GO:0008483">
    <property type="term" value="F:transaminase activity"/>
    <property type="evidence" value="ECO:0007669"/>
    <property type="project" value="UniProtKB-KW"/>
</dbReference>
<evidence type="ECO:0000313" key="5">
    <source>
        <dbReference type="Proteomes" id="UP000034407"/>
    </source>
</evidence>
<dbReference type="InterPro" id="IPR015422">
    <property type="entry name" value="PyrdxlP-dep_Trfase_small"/>
</dbReference>
<dbReference type="EMBL" id="LBBT01000346">
    <property type="protein sequence ID" value="KKX99992.1"/>
    <property type="molecule type" value="Genomic_DNA"/>
</dbReference>
<keyword evidence="5" id="KW-1185">Reference proteome</keyword>
<protein>
    <submittedName>
        <fullName evidence="4">Aminotransferase DegT</fullName>
    </submittedName>
</protein>